<feature type="compositionally biased region" description="Basic residues" evidence="1">
    <location>
        <begin position="1"/>
        <end position="12"/>
    </location>
</feature>
<gene>
    <name evidence="2" type="ORF">DN069_26370</name>
</gene>
<comment type="caution">
    <text evidence="2">The sequence shown here is derived from an EMBL/GenBank/DDBJ whole genome shotgun (WGS) entry which is preliminary data.</text>
</comment>
<feature type="region of interest" description="Disordered" evidence="1">
    <location>
        <begin position="1"/>
        <end position="66"/>
    </location>
</feature>
<protein>
    <submittedName>
        <fullName evidence="2">Uncharacterized protein</fullName>
    </submittedName>
</protein>
<feature type="compositionally biased region" description="Basic and acidic residues" evidence="1">
    <location>
        <begin position="20"/>
        <end position="29"/>
    </location>
</feature>
<evidence type="ECO:0000256" key="1">
    <source>
        <dbReference type="SAM" id="MobiDB-lite"/>
    </source>
</evidence>
<evidence type="ECO:0000313" key="2">
    <source>
        <dbReference type="EMBL" id="RAG82649.1"/>
    </source>
</evidence>
<accession>A0A2X0K508</accession>
<sequence length="66" mass="7560">MTKVKNQPRKQKQSAARTPSRVEMHDKAMLADMKAGQQMPGKDPMADSGDMPMRHPRKKEKRFGHN</sequence>
<dbReference type="AlphaFoldDB" id="A0A2X0K508"/>
<feature type="compositionally biased region" description="Basic residues" evidence="1">
    <location>
        <begin position="54"/>
        <end position="66"/>
    </location>
</feature>
<name>A0A2X0K508_9ACTN</name>
<dbReference type="RefSeq" id="WP_111504986.1">
    <property type="nucleotide sequence ID" value="NZ_QKYN01000110.1"/>
</dbReference>
<reference evidence="2 3" key="1">
    <citation type="submission" date="2018-06" db="EMBL/GenBank/DDBJ databases">
        <title>Streptacidiphilus pinicola sp. nov., isolated from pine grove soil.</title>
        <authorList>
            <person name="Roh S.G."/>
            <person name="Park S."/>
            <person name="Kim M.-K."/>
            <person name="Yun B.-R."/>
            <person name="Park J."/>
            <person name="Kim M.J."/>
            <person name="Kim Y.S."/>
            <person name="Kim S.B."/>
        </authorList>
    </citation>
    <scope>NUCLEOTIDE SEQUENCE [LARGE SCALE GENOMIC DNA]</scope>
    <source>
        <strain evidence="2 3">MMS16-CNU450</strain>
    </source>
</reference>
<dbReference type="EMBL" id="QKYN01000110">
    <property type="protein sequence ID" value="RAG82649.1"/>
    <property type="molecule type" value="Genomic_DNA"/>
</dbReference>
<dbReference type="Proteomes" id="UP000248889">
    <property type="component" value="Unassembled WGS sequence"/>
</dbReference>
<proteinExistence type="predicted"/>
<organism evidence="2 3">
    <name type="scientific">Streptacidiphilus pinicola</name>
    <dbReference type="NCBI Taxonomy" id="2219663"/>
    <lineage>
        <taxon>Bacteria</taxon>
        <taxon>Bacillati</taxon>
        <taxon>Actinomycetota</taxon>
        <taxon>Actinomycetes</taxon>
        <taxon>Kitasatosporales</taxon>
        <taxon>Streptomycetaceae</taxon>
        <taxon>Streptacidiphilus</taxon>
    </lineage>
</organism>
<keyword evidence="3" id="KW-1185">Reference proteome</keyword>
<evidence type="ECO:0000313" key="3">
    <source>
        <dbReference type="Proteomes" id="UP000248889"/>
    </source>
</evidence>
<dbReference type="OrthoDB" id="3855143at2"/>